<evidence type="ECO:0000313" key="2">
    <source>
        <dbReference type="Proteomes" id="UP000238358"/>
    </source>
</evidence>
<reference evidence="1 2" key="1">
    <citation type="journal article" date="2018" name="Genome Announc.">
        <title>Complete genomes of two Megasphaera elsdenii strains, NCIMB 702410 and ATCC 25940.</title>
        <authorList>
            <person name="Hatmaker E.A."/>
            <person name="O'Dell K."/>
            <person name="Riley L.A."/>
            <person name="Klingeman D.M."/>
            <person name="Guss A.M."/>
        </authorList>
    </citation>
    <scope>NUCLEOTIDE SEQUENCE [LARGE SCALE GENOMIC DNA]</scope>
    <source>
        <strain evidence="1 2">NCIMB702410</strain>
    </source>
</reference>
<dbReference type="OrthoDB" id="9790372at2"/>
<accession>A0A2S0M4Q3</accession>
<dbReference type="PANTHER" id="PTHR34374">
    <property type="entry name" value="LARGE RIBOSOMAL RNA SUBUNIT ACCUMULATION PROTEIN YCED HOMOLOG 1, CHLOROPLASTIC"/>
    <property type="match status" value="1"/>
</dbReference>
<dbReference type="Proteomes" id="UP000238358">
    <property type="component" value="Chromosome"/>
</dbReference>
<protein>
    <submittedName>
        <fullName evidence="1">DUF177 domain-containing protein</fullName>
    </submittedName>
</protein>
<dbReference type="AlphaFoldDB" id="A0A2S0M4Q3"/>
<dbReference type="RefSeq" id="WP_022497286.1">
    <property type="nucleotide sequence ID" value="NZ_CALZUV010000050.1"/>
</dbReference>
<dbReference type="EMBL" id="CP027569">
    <property type="protein sequence ID" value="AVO26439.1"/>
    <property type="molecule type" value="Genomic_DNA"/>
</dbReference>
<name>A0A2S0M4Q3_MEGEL</name>
<organism evidence="1 2">
    <name type="scientific">Megasphaera elsdenii</name>
    <dbReference type="NCBI Taxonomy" id="907"/>
    <lineage>
        <taxon>Bacteria</taxon>
        <taxon>Bacillati</taxon>
        <taxon>Bacillota</taxon>
        <taxon>Negativicutes</taxon>
        <taxon>Veillonellales</taxon>
        <taxon>Veillonellaceae</taxon>
        <taxon>Megasphaera</taxon>
    </lineage>
</organism>
<proteinExistence type="predicted"/>
<sequence>MKLQVEEALKEAGKSFPFSFECPAAELGEVDDLPWKDATVVVDGAYWFDGNHMVVQGTIKTTGMYTCSRCLSPVSVDRNETLSEVYGTEAELPEDVLPYNGEYIDLTETIRETLILSEPMRVLCRPDCKGLCPQCGANLNDGPCSCPTDKIDPRLEVLAQLLRSKEER</sequence>
<dbReference type="Pfam" id="PF02620">
    <property type="entry name" value="YceD"/>
    <property type="match status" value="1"/>
</dbReference>
<dbReference type="InterPro" id="IPR003772">
    <property type="entry name" value="YceD"/>
</dbReference>
<dbReference type="PANTHER" id="PTHR34374:SF1">
    <property type="entry name" value="LARGE RIBOSOMAL RNA SUBUNIT ACCUMULATION PROTEIN YCED HOMOLOG 1, CHLOROPLASTIC"/>
    <property type="match status" value="1"/>
</dbReference>
<evidence type="ECO:0000313" key="1">
    <source>
        <dbReference type="EMBL" id="AVO26439.1"/>
    </source>
</evidence>
<gene>
    <name evidence="1" type="ORF">C6Y28_01725</name>
</gene>